<keyword evidence="4" id="KW-1185">Reference proteome</keyword>
<protein>
    <submittedName>
        <fullName evidence="3">Retrovirus-related Pol polyprotein from transposon TNT 1-94</fullName>
    </submittedName>
</protein>
<reference evidence="3" key="1">
    <citation type="submission" date="2020-06" db="EMBL/GenBank/DDBJ databases">
        <authorList>
            <person name="Li T."/>
            <person name="Hu X."/>
            <person name="Zhang T."/>
            <person name="Song X."/>
            <person name="Zhang H."/>
            <person name="Dai N."/>
            <person name="Sheng W."/>
            <person name="Hou X."/>
            <person name="Wei L."/>
        </authorList>
    </citation>
    <scope>NUCLEOTIDE SEQUENCE</scope>
    <source>
        <strain evidence="3">K16</strain>
        <tissue evidence="3">Leaf</tissue>
    </source>
</reference>
<evidence type="ECO:0000313" key="4">
    <source>
        <dbReference type="Proteomes" id="UP001289374"/>
    </source>
</evidence>
<name>A0AAE1T5S8_9LAMI</name>
<dbReference type="InterPro" id="IPR013103">
    <property type="entry name" value="RVT_2"/>
</dbReference>
<comment type="caution">
    <text evidence="3">The sequence shown here is derived from an EMBL/GenBank/DDBJ whole genome shotgun (WGS) entry which is preliminary data.</text>
</comment>
<feature type="compositionally biased region" description="Low complexity" evidence="1">
    <location>
        <begin position="511"/>
        <end position="521"/>
    </location>
</feature>
<organism evidence="3 4">
    <name type="scientific">Sesamum angolense</name>
    <dbReference type="NCBI Taxonomy" id="2727404"/>
    <lineage>
        <taxon>Eukaryota</taxon>
        <taxon>Viridiplantae</taxon>
        <taxon>Streptophyta</taxon>
        <taxon>Embryophyta</taxon>
        <taxon>Tracheophyta</taxon>
        <taxon>Spermatophyta</taxon>
        <taxon>Magnoliopsida</taxon>
        <taxon>eudicotyledons</taxon>
        <taxon>Gunneridae</taxon>
        <taxon>Pentapetalae</taxon>
        <taxon>asterids</taxon>
        <taxon>lamiids</taxon>
        <taxon>Lamiales</taxon>
        <taxon>Pedaliaceae</taxon>
        <taxon>Sesamum</taxon>
    </lineage>
</organism>
<dbReference type="CDD" id="cd09272">
    <property type="entry name" value="RNase_HI_RT_Ty1"/>
    <property type="match status" value="1"/>
</dbReference>
<reference evidence="3" key="2">
    <citation type="journal article" date="2024" name="Plant">
        <title>Genomic evolution and insights into agronomic trait innovations of Sesamum species.</title>
        <authorList>
            <person name="Miao H."/>
            <person name="Wang L."/>
            <person name="Qu L."/>
            <person name="Liu H."/>
            <person name="Sun Y."/>
            <person name="Le M."/>
            <person name="Wang Q."/>
            <person name="Wei S."/>
            <person name="Zheng Y."/>
            <person name="Lin W."/>
            <person name="Duan Y."/>
            <person name="Cao H."/>
            <person name="Xiong S."/>
            <person name="Wang X."/>
            <person name="Wei L."/>
            <person name="Li C."/>
            <person name="Ma Q."/>
            <person name="Ju M."/>
            <person name="Zhao R."/>
            <person name="Li G."/>
            <person name="Mu C."/>
            <person name="Tian Q."/>
            <person name="Mei H."/>
            <person name="Zhang T."/>
            <person name="Gao T."/>
            <person name="Zhang H."/>
        </authorList>
    </citation>
    <scope>NUCLEOTIDE SEQUENCE</scope>
    <source>
        <strain evidence="3">K16</strain>
    </source>
</reference>
<evidence type="ECO:0000259" key="2">
    <source>
        <dbReference type="Pfam" id="PF07727"/>
    </source>
</evidence>
<dbReference type="AlphaFoldDB" id="A0AAE1T5S8"/>
<accession>A0AAE1T5S8</accession>
<gene>
    <name evidence="3" type="ORF">Sango_2903900</name>
</gene>
<evidence type="ECO:0000256" key="1">
    <source>
        <dbReference type="SAM" id="MobiDB-lite"/>
    </source>
</evidence>
<dbReference type="EMBL" id="JACGWL010000755">
    <property type="protein sequence ID" value="KAK4382113.1"/>
    <property type="molecule type" value="Genomic_DNA"/>
</dbReference>
<sequence>MGCVRKRNEQNEVVRYKARLVAQCFTQKQGIDYTETYSPVVDVSTLRFLINLSVIEQLKMQLMDMVTAYLYGSLDTDIYMRIPEGLKMLEALKSKPRHMYSIKLKRSLHGLKQSGRMWYNRLSEYLIKKGFCHNQISPCLFIKRTELGFVIIAVYVDDLNIIGSPEEIRQATDYLKSEFEMKDLGTTTYCLGLQFEHTKGGIFIHQSNYIEKVLKCFHMNNAHPLSTPMVVRSLDVNKDPFRPPTHNDEILGPEVPYLSAIGALMYLANNTRPDIAFSVNLLARYNSTPTKRHWNGVKHILRYLRGTSDMGLYFERHENAKATNLVGYSDAGYLSDPHKAISQSGYVFMCSGTAISWRSNQTDFEPIEKSPTVIYEDNAACIAQIKDDYIKGDRTKHISPKFFSTHELQVEGKVDVKQIPSSQSLADLFTKALPTKARFLTRQDVYNKRLGSPHETSAARRPPAETSTARRTRAAPPAGHEQRRPPHETSAARRTRAAPFGRTAPPPPAPSASTEPSPQAPLGARHRRLKAARHQRRPAARRLRHLRRPPARLAPSARVHGAVRRSSVDLRPPFVRPPPSAVRPAPPAPLTVHSPVFRRLQIKFGFEQNYTI</sequence>
<dbReference type="Pfam" id="PF07727">
    <property type="entry name" value="RVT_2"/>
    <property type="match status" value="1"/>
</dbReference>
<feature type="compositionally biased region" description="Low complexity" evidence="1">
    <location>
        <begin position="459"/>
        <end position="478"/>
    </location>
</feature>
<feature type="compositionally biased region" description="Basic residues" evidence="1">
    <location>
        <begin position="524"/>
        <end position="540"/>
    </location>
</feature>
<feature type="region of interest" description="Disordered" evidence="1">
    <location>
        <begin position="447"/>
        <end position="540"/>
    </location>
</feature>
<dbReference type="PANTHER" id="PTHR11439:SF486">
    <property type="entry name" value="RLK (RECEPTOR-LIKE KINASE) PROTEIN, PUTATIVE-RELATED"/>
    <property type="match status" value="1"/>
</dbReference>
<proteinExistence type="predicted"/>
<dbReference type="Proteomes" id="UP001289374">
    <property type="component" value="Unassembled WGS sequence"/>
</dbReference>
<feature type="compositionally biased region" description="Basic and acidic residues" evidence="1">
    <location>
        <begin position="480"/>
        <end position="491"/>
    </location>
</feature>
<feature type="domain" description="Reverse transcriptase Ty1/copia-type" evidence="2">
    <location>
        <begin position="5"/>
        <end position="230"/>
    </location>
</feature>
<dbReference type="InterPro" id="IPR043502">
    <property type="entry name" value="DNA/RNA_pol_sf"/>
</dbReference>
<dbReference type="SUPFAM" id="SSF56672">
    <property type="entry name" value="DNA/RNA polymerases"/>
    <property type="match status" value="1"/>
</dbReference>
<dbReference type="PANTHER" id="PTHR11439">
    <property type="entry name" value="GAG-POL-RELATED RETROTRANSPOSON"/>
    <property type="match status" value="1"/>
</dbReference>
<evidence type="ECO:0000313" key="3">
    <source>
        <dbReference type="EMBL" id="KAK4382113.1"/>
    </source>
</evidence>